<reference evidence="7 8" key="1">
    <citation type="submission" date="2019-07" db="EMBL/GenBank/DDBJ databases">
        <title>De Novo Assembly of kiwifruit Actinidia rufa.</title>
        <authorList>
            <person name="Sugita-Konishi S."/>
            <person name="Sato K."/>
            <person name="Mori E."/>
            <person name="Abe Y."/>
            <person name="Kisaki G."/>
            <person name="Hamano K."/>
            <person name="Suezawa K."/>
            <person name="Otani M."/>
            <person name="Fukuda T."/>
            <person name="Manabe T."/>
            <person name="Gomi K."/>
            <person name="Tabuchi M."/>
            <person name="Akimitsu K."/>
            <person name="Kataoka I."/>
        </authorList>
    </citation>
    <scope>NUCLEOTIDE SEQUENCE [LARGE SCALE GENOMIC DNA]</scope>
    <source>
        <strain evidence="8">cv. Fuchu</strain>
    </source>
</reference>
<keyword evidence="3" id="KW-0328">Glycosyltransferase</keyword>
<keyword evidence="4" id="KW-0812">Transmembrane</keyword>
<dbReference type="PANTHER" id="PTHR11062">
    <property type="entry name" value="EXOSTOSIN HEPARAN SULFATE GLYCOSYLTRANSFERASE -RELATED"/>
    <property type="match status" value="1"/>
</dbReference>
<comment type="subcellular location">
    <subcellularLocation>
        <location evidence="1">Golgi apparatus membrane</location>
        <topology evidence="1">Single-pass type II membrane protein</topology>
    </subcellularLocation>
</comment>
<protein>
    <submittedName>
        <fullName evidence="7">Exostosin family protein</fullName>
    </submittedName>
</protein>
<accession>A0A7J0E541</accession>
<dbReference type="EMBL" id="BJWL01000001">
    <property type="protein sequence ID" value="GFY81475.1"/>
    <property type="molecule type" value="Genomic_DNA"/>
</dbReference>
<comment type="caution">
    <text evidence="7">The sequence shown here is derived from an EMBL/GenBank/DDBJ whole genome shotgun (WGS) entry which is preliminary data.</text>
</comment>
<evidence type="ECO:0000256" key="3">
    <source>
        <dbReference type="ARBA" id="ARBA00022676"/>
    </source>
</evidence>
<evidence type="ECO:0000313" key="7">
    <source>
        <dbReference type="EMBL" id="GFY81475.1"/>
    </source>
</evidence>
<dbReference type="InterPro" id="IPR004263">
    <property type="entry name" value="Exostosin"/>
</dbReference>
<evidence type="ECO:0000313" key="8">
    <source>
        <dbReference type="Proteomes" id="UP000585474"/>
    </source>
</evidence>
<dbReference type="InterPro" id="IPR040911">
    <property type="entry name" value="Exostosin_GT47"/>
</dbReference>
<organism evidence="7 8">
    <name type="scientific">Actinidia rufa</name>
    <dbReference type="NCBI Taxonomy" id="165716"/>
    <lineage>
        <taxon>Eukaryota</taxon>
        <taxon>Viridiplantae</taxon>
        <taxon>Streptophyta</taxon>
        <taxon>Embryophyta</taxon>
        <taxon>Tracheophyta</taxon>
        <taxon>Spermatophyta</taxon>
        <taxon>Magnoliopsida</taxon>
        <taxon>eudicotyledons</taxon>
        <taxon>Gunneridae</taxon>
        <taxon>Pentapetalae</taxon>
        <taxon>asterids</taxon>
        <taxon>Ericales</taxon>
        <taxon>Actinidiaceae</taxon>
        <taxon>Actinidia</taxon>
    </lineage>
</organism>
<evidence type="ECO:0000256" key="4">
    <source>
        <dbReference type="ARBA" id="ARBA00022968"/>
    </source>
</evidence>
<dbReference type="AlphaFoldDB" id="A0A7J0E541"/>
<dbReference type="Proteomes" id="UP000585474">
    <property type="component" value="Unassembled WGS sequence"/>
</dbReference>
<keyword evidence="5" id="KW-0333">Golgi apparatus</keyword>
<proteinExistence type="inferred from homology"/>
<dbReference type="GO" id="GO:0016757">
    <property type="term" value="F:glycosyltransferase activity"/>
    <property type="evidence" value="ECO:0007669"/>
    <property type="project" value="UniProtKB-KW"/>
</dbReference>
<dbReference type="OrthoDB" id="1924787at2759"/>
<keyword evidence="8" id="KW-1185">Reference proteome</keyword>
<dbReference type="GO" id="GO:0000139">
    <property type="term" value="C:Golgi membrane"/>
    <property type="evidence" value="ECO:0007669"/>
    <property type="project" value="UniProtKB-SubCell"/>
</dbReference>
<evidence type="ECO:0000256" key="2">
    <source>
        <dbReference type="ARBA" id="ARBA00010271"/>
    </source>
</evidence>
<dbReference type="PANTHER" id="PTHR11062:SF282">
    <property type="entry name" value="XYLOGLUCAN GALACTOSYLTRANSFERASE GT11-RELATED"/>
    <property type="match status" value="1"/>
</dbReference>
<dbReference type="Pfam" id="PF03016">
    <property type="entry name" value="Exostosin_GT47"/>
    <property type="match status" value="1"/>
</dbReference>
<comment type="similarity">
    <text evidence="2">Belongs to the glycosyltransferase 47 family.</text>
</comment>
<name>A0A7J0E541_9ERIC</name>
<evidence type="ECO:0000256" key="5">
    <source>
        <dbReference type="ARBA" id="ARBA00023034"/>
    </source>
</evidence>
<evidence type="ECO:0000256" key="1">
    <source>
        <dbReference type="ARBA" id="ARBA00004323"/>
    </source>
</evidence>
<gene>
    <name evidence="7" type="ORF">Acr_01g0012840</name>
</gene>
<evidence type="ECO:0000259" key="6">
    <source>
        <dbReference type="Pfam" id="PF03016"/>
    </source>
</evidence>
<keyword evidence="3" id="KW-0808">Transferase</keyword>
<feature type="domain" description="Exostosin GT47" evidence="6">
    <location>
        <begin position="45"/>
        <end position="316"/>
    </location>
</feature>
<sequence length="417" mass="48935">MTLSRLLCHESSQRPYMEKPTTTLWKRHYYLSSMVEEVEPILDSCWGRYIYIHDVPSRFNTDILKNCDFLLKWPKSDMCRAILNAGLGPHIVDSRGILESKTWFLTHPNLLEVIFHNRMRRYECLTNDSSLASVIYVPFYAGLDLGRYLWGFNTSVRDSGSIELLKWLMKKPEWKKMWGTDHFFVVGRTTWDFRRLTRNDSDWGNNLMFMPQVKNMTILGFESIPWIYRDFAIPYPTNFHPSNDNQVFAWQNKVRRHERKYLFSFVGAPRPKQGDSIRGEIIDQCLGARGKCKWLDCSLNGNCDNPTYVMEMFQNANAETAYTQYMWHLPKNYTKYSVFIPEDAIKYGTANIENVLSRIQEGEVFAMREEVIRLIPKIIFANPMGRLGTFEDAFDIAVKGVLKRVEKIRKVMKRANA</sequence>
<keyword evidence="4" id="KW-0735">Signal-anchor</keyword>